<comment type="caution">
    <text evidence="10">The sequence shown here is derived from an EMBL/GenBank/DDBJ whole genome shotgun (WGS) entry which is preliminary data.</text>
</comment>
<dbReference type="AlphaFoldDB" id="A0A6A1W0J3"/>
<feature type="region of interest" description="Disordered" evidence="7">
    <location>
        <begin position="439"/>
        <end position="461"/>
    </location>
</feature>
<evidence type="ECO:0000256" key="6">
    <source>
        <dbReference type="SAM" id="Coils"/>
    </source>
</evidence>
<dbReference type="Pfam" id="PF13515">
    <property type="entry name" value="FUSC_2"/>
    <property type="match status" value="1"/>
</dbReference>
<dbReference type="EMBL" id="RXIC02000022">
    <property type="protein sequence ID" value="KAB1216310.1"/>
    <property type="molecule type" value="Genomic_DNA"/>
</dbReference>
<proteinExistence type="predicted"/>
<evidence type="ECO:0000256" key="8">
    <source>
        <dbReference type="SAM" id="Phobius"/>
    </source>
</evidence>
<reference evidence="10 11" key="1">
    <citation type="journal article" date="2019" name="Plant Biotechnol. J.">
        <title>The red bayberry genome and genetic basis of sex determination.</title>
        <authorList>
            <person name="Jia H.M."/>
            <person name="Jia H.J."/>
            <person name="Cai Q.L."/>
            <person name="Wang Y."/>
            <person name="Zhao H.B."/>
            <person name="Yang W.F."/>
            <person name="Wang G.Y."/>
            <person name="Li Y.H."/>
            <person name="Zhan D.L."/>
            <person name="Shen Y.T."/>
            <person name="Niu Q.F."/>
            <person name="Chang L."/>
            <person name="Qiu J."/>
            <person name="Zhao L."/>
            <person name="Xie H.B."/>
            <person name="Fu W.Y."/>
            <person name="Jin J."/>
            <person name="Li X.W."/>
            <person name="Jiao Y."/>
            <person name="Zhou C.C."/>
            <person name="Tu T."/>
            <person name="Chai C.Y."/>
            <person name="Gao J.L."/>
            <person name="Fan L.J."/>
            <person name="van de Weg E."/>
            <person name="Wang J.Y."/>
            <person name="Gao Z.S."/>
        </authorList>
    </citation>
    <scope>NUCLEOTIDE SEQUENCE [LARGE SCALE GENOMIC DNA]</scope>
    <source>
        <tissue evidence="10">Leaves</tissue>
    </source>
</reference>
<organism evidence="10 11">
    <name type="scientific">Morella rubra</name>
    <name type="common">Chinese bayberry</name>
    <dbReference type="NCBI Taxonomy" id="262757"/>
    <lineage>
        <taxon>Eukaryota</taxon>
        <taxon>Viridiplantae</taxon>
        <taxon>Streptophyta</taxon>
        <taxon>Embryophyta</taxon>
        <taxon>Tracheophyta</taxon>
        <taxon>Spermatophyta</taxon>
        <taxon>Magnoliopsida</taxon>
        <taxon>eudicotyledons</taxon>
        <taxon>Gunneridae</taxon>
        <taxon>Pentapetalae</taxon>
        <taxon>rosids</taxon>
        <taxon>fabids</taxon>
        <taxon>Fagales</taxon>
        <taxon>Myricaceae</taxon>
        <taxon>Morella</taxon>
    </lineage>
</organism>
<comment type="subcellular location">
    <subcellularLocation>
        <location evidence="1">Cell membrane</location>
        <topology evidence="1">Multi-pass membrane protein</topology>
    </subcellularLocation>
</comment>
<keyword evidence="10" id="KW-0378">Hydrolase</keyword>
<protein>
    <submittedName>
        <fullName evidence="10">ATP-dependent Clp protease proteolytic subunit-related protein 1, chloroplastic</fullName>
    </submittedName>
</protein>
<feature type="compositionally biased region" description="Basic and acidic residues" evidence="7">
    <location>
        <begin position="443"/>
        <end position="456"/>
    </location>
</feature>
<gene>
    <name evidence="10" type="ORF">CJ030_MR4G003056</name>
</gene>
<feature type="transmembrane region" description="Helical" evidence="8">
    <location>
        <begin position="168"/>
        <end position="186"/>
    </location>
</feature>
<keyword evidence="4 8" id="KW-1133">Transmembrane helix</keyword>
<dbReference type="GO" id="GO:0005886">
    <property type="term" value="C:plasma membrane"/>
    <property type="evidence" value="ECO:0007669"/>
    <property type="project" value="UniProtKB-SubCell"/>
</dbReference>
<keyword evidence="11" id="KW-1185">Reference proteome</keyword>
<feature type="transmembrane region" description="Helical" evidence="8">
    <location>
        <begin position="223"/>
        <end position="244"/>
    </location>
</feature>
<evidence type="ECO:0000313" key="10">
    <source>
        <dbReference type="EMBL" id="KAB1216310.1"/>
    </source>
</evidence>
<evidence type="ECO:0000256" key="3">
    <source>
        <dbReference type="ARBA" id="ARBA00022692"/>
    </source>
</evidence>
<evidence type="ECO:0000313" key="11">
    <source>
        <dbReference type="Proteomes" id="UP000516437"/>
    </source>
</evidence>
<keyword evidence="10" id="KW-0645">Protease</keyword>
<keyword evidence="5 8" id="KW-0472">Membrane</keyword>
<feature type="transmembrane region" description="Helical" evidence="8">
    <location>
        <begin position="603"/>
        <end position="624"/>
    </location>
</feature>
<feature type="transmembrane region" description="Helical" evidence="8">
    <location>
        <begin position="142"/>
        <end position="162"/>
    </location>
</feature>
<evidence type="ECO:0000256" key="2">
    <source>
        <dbReference type="ARBA" id="ARBA00022475"/>
    </source>
</evidence>
<keyword evidence="3 8" id="KW-0812">Transmembrane</keyword>
<dbReference type="PANTHER" id="PTHR30509">
    <property type="entry name" value="P-HYDROXYBENZOIC ACID EFFLUX PUMP SUBUNIT-RELATED"/>
    <property type="match status" value="1"/>
</dbReference>
<dbReference type="GO" id="GO:0008233">
    <property type="term" value="F:peptidase activity"/>
    <property type="evidence" value="ECO:0007669"/>
    <property type="project" value="UniProtKB-KW"/>
</dbReference>
<sequence>MDNYNNALQYLYSLTQSQMDMFMTEDNPIRRQSEKVTEGSISSAKNYLDHGGMWSLSSMSEKGPSKYSIIISMHRGGARGVACLPRLRVSDRVRLHIVGCTTLYGPAFLQRQVAFPAFSYVTVILIIGPAPDATVGDALRGCWLALYATVQSVVPAILSLWVIGPTGFSSFTTALAVALFSFVVVLPESTHLVAKRISLGQIVLVYVIAFINGARAHPVMHPVHVAASTALGVLACLLALLLPYPRLAYFEVKQNCKLLAENASERLKLFVGAMCADDTASALASISQAKSFAGTGSKLLSSLKRHQESMKWEGLSSVTVFGPWHINHAEERLLDIEISFRGMEMALTSNPSYPVNMRDGELKDGLLRLEEHLSLRLKKTKSFSPYDPPTVPETSAEDVMKFLQTLETIPTAHQDLPSYFFFFCMTFLHSKVLPKPSASEQDNAVKKNENSTDHHPSKANGFSLRGVLSNWPMKVNSNRLMPALKCSLSLGFAVLFGLLYSKENGYWSALPIAITLASAREATFKVANVKAQGTVLGTVYGVLCCFLFRRFLPIRFLSLLPWIVFTSFLQRCRMYGQAGGISAVIGAVIILGRKNFGPPSQFAIARIIETFIGLTCSMTVELLVQSTRASTLAKIQLSKSFGTLHSCVTSGSQLGGGSISELGENQKRLQMQVSELRKAITEAEVEPNFRSLPFHSACYSKLLKSLSKMADLLLLSAHAVGFLQQASQLELDQGRSWKEFVNKLDDDLKLFEELVGSSTKCFEQVTSIKSLTLLEKELSKNNVSRDLESGKPQKPNTVLDEREREKMMDSYLQHSKELVDRSHGANELKCGTVLTLAALGFCINSLVKEIAEIEKDIKELLQWENPSSHIDLNDISCKIHHSLYKSTV</sequence>
<evidence type="ECO:0000256" key="4">
    <source>
        <dbReference type="ARBA" id="ARBA00022989"/>
    </source>
</evidence>
<name>A0A6A1W0J3_9ROSI</name>
<evidence type="ECO:0000256" key="1">
    <source>
        <dbReference type="ARBA" id="ARBA00004651"/>
    </source>
</evidence>
<dbReference type="OrthoDB" id="68611at2759"/>
<evidence type="ECO:0000259" key="9">
    <source>
        <dbReference type="Pfam" id="PF13515"/>
    </source>
</evidence>
<evidence type="ECO:0000256" key="7">
    <source>
        <dbReference type="SAM" id="MobiDB-lite"/>
    </source>
</evidence>
<feature type="transmembrane region" description="Helical" evidence="8">
    <location>
        <begin position="198"/>
        <end position="217"/>
    </location>
</feature>
<dbReference type="Proteomes" id="UP000516437">
    <property type="component" value="Chromosome 4"/>
</dbReference>
<feature type="transmembrane region" description="Helical" evidence="8">
    <location>
        <begin position="574"/>
        <end position="591"/>
    </location>
</feature>
<feature type="coiled-coil region" evidence="6">
    <location>
        <begin position="659"/>
        <end position="686"/>
    </location>
</feature>
<dbReference type="GO" id="GO:0006508">
    <property type="term" value="P:proteolysis"/>
    <property type="evidence" value="ECO:0007669"/>
    <property type="project" value="UniProtKB-KW"/>
</dbReference>
<feature type="domain" description="Integral membrane bound transporter" evidence="9">
    <location>
        <begin position="493"/>
        <end position="619"/>
    </location>
</feature>
<evidence type="ECO:0000256" key="5">
    <source>
        <dbReference type="ARBA" id="ARBA00023136"/>
    </source>
</evidence>
<dbReference type="InterPro" id="IPR049453">
    <property type="entry name" value="Memb_transporter_dom"/>
</dbReference>
<feature type="transmembrane region" description="Helical" evidence="8">
    <location>
        <begin position="113"/>
        <end position="130"/>
    </location>
</feature>
<accession>A0A6A1W0J3</accession>
<keyword evidence="2" id="KW-1003">Cell membrane</keyword>
<keyword evidence="6" id="KW-0175">Coiled coil</keyword>
<dbReference type="PANTHER" id="PTHR30509:SF9">
    <property type="entry name" value="MULTIDRUG RESISTANCE PROTEIN MDTO"/>
    <property type="match status" value="1"/>
</dbReference>